<reference evidence="4 5" key="1">
    <citation type="submission" date="2019-03" db="EMBL/GenBank/DDBJ databases">
        <title>Genome Sequencing and Assembly of Various Microbes Isolated from Partially Reclaimed Soil and Acid Mine Drainage (AMD) Site.</title>
        <authorList>
            <person name="Steinbock B."/>
            <person name="Bechtold R."/>
            <person name="Sevigny J.L."/>
            <person name="Thomas D."/>
            <person name="Cuthill L.R."/>
            <person name="Aveiro Johannsen E.J."/>
            <person name="Thomas K."/>
            <person name="Ghosh A."/>
        </authorList>
    </citation>
    <scope>NUCLEOTIDE SEQUENCE [LARGE SCALE GENOMIC DNA]</scope>
    <source>
        <strain evidence="4 5">S-A3</strain>
    </source>
</reference>
<dbReference type="Pfam" id="PF07331">
    <property type="entry name" value="TctB"/>
    <property type="match status" value="1"/>
</dbReference>
<accession>A0A4R5Y4F9</accession>
<feature type="domain" description="DUF1468" evidence="3">
    <location>
        <begin position="41"/>
        <end position="184"/>
    </location>
</feature>
<dbReference type="Proteomes" id="UP000295163">
    <property type="component" value="Unassembled WGS sequence"/>
</dbReference>
<comment type="caution">
    <text evidence="4">The sequence shown here is derived from an EMBL/GenBank/DDBJ whole genome shotgun (WGS) entry which is preliminary data.</text>
</comment>
<feature type="transmembrane region" description="Helical" evidence="2">
    <location>
        <begin position="72"/>
        <end position="94"/>
    </location>
</feature>
<keyword evidence="2" id="KW-1133">Transmembrane helix</keyword>
<proteinExistence type="predicted"/>
<evidence type="ECO:0000313" key="4">
    <source>
        <dbReference type="EMBL" id="TDL38155.1"/>
    </source>
</evidence>
<name>A0A4R5Y4F9_KOCRO</name>
<dbReference type="EMBL" id="SMZT01000011">
    <property type="protein sequence ID" value="TDL38155.1"/>
    <property type="molecule type" value="Genomic_DNA"/>
</dbReference>
<dbReference type="RefSeq" id="WP_133411586.1">
    <property type="nucleotide sequence ID" value="NZ_SMZT01000011.1"/>
</dbReference>
<gene>
    <name evidence="4" type="ORF">E2R59_17120</name>
</gene>
<feature type="compositionally biased region" description="Low complexity" evidence="1">
    <location>
        <begin position="1"/>
        <end position="16"/>
    </location>
</feature>
<feature type="transmembrane region" description="Helical" evidence="2">
    <location>
        <begin position="121"/>
        <end position="146"/>
    </location>
</feature>
<evidence type="ECO:0000256" key="1">
    <source>
        <dbReference type="SAM" id="MobiDB-lite"/>
    </source>
</evidence>
<feature type="region of interest" description="Disordered" evidence="1">
    <location>
        <begin position="1"/>
        <end position="31"/>
    </location>
</feature>
<evidence type="ECO:0000259" key="3">
    <source>
        <dbReference type="Pfam" id="PF07331"/>
    </source>
</evidence>
<keyword evidence="2" id="KW-0812">Transmembrane</keyword>
<dbReference type="InterPro" id="IPR009936">
    <property type="entry name" value="DUF1468"/>
</dbReference>
<feature type="transmembrane region" description="Helical" evidence="2">
    <location>
        <begin position="40"/>
        <end position="60"/>
    </location>
</feature>
<protein>
    <submittedName>
        <fullName evidence="4">Tripartite tricarboxylate transporter TctB family protein</fullName>
    </submittedName>
</protein>
<evidence type="ECO:0000313" key="5">
    <source>
        <dbReference type="Proteomes" id="UP000295163"/>
    </source>
</evidence>
<keyword evidence="2" id="KW-0472">Membrane</keyword>
<sequence length="191" mass="20189">MNTHDTQTQAATATGQLPPEPTVDPPVAHEEDQPVRLDELAVPALLVAIGGYLTYGLVTMEVPASATWPGPGFFPTIVTGILFAVAAAMTVQILRAHRRTHPSERACDEGPPTDWKATGTIVAAFLLFAAVLVPLGWILAGTVLFWGVARGLGSRRPVFDLLVALGMSCLIQLAFSAGLGLRLPPGILGWF</sequence>
<feature type="transmembrane region" description="Helical" evidence="2">
    <location>
        <begin position="158"/>
        <end position="181"/>
    </location>
</feature>
<dbReference type="AlphaFoldDB" id="A0A4R5Y4F9"/>
<dbReference type="GeneID" id="64349143"/>
<evidence type="ECO:0000256" key="2">
    <source>
        <dbReference type="SAM" id="Phobius"/>
    </source>
</evidence>
<organism evidence="4 5">
    <name type="scientific">Kocuria rosea</name>
    <name type="common">Deinococcus erythromyxa</name>
    <name type="synonym">Micrococcus rubens</name>
    <dbReference type="NCBI Taxonomy" id="1275"/>
    <lineage>
        <taxon>Bacteria</taxon>
        <taxon>Bacillati</taxon>
        <taxon>Actinomycetota</taxon>
        <taxon>Actinomycetes</taxon>
        <taxon>Micrococcales</taxon>
        <taxon>Micrococcaceae</taxon>
        <taxon>Kocuria</taxon>
    </lineage>
</organism>